<organism evidence="3 4">
    <name type="scientific">Azotobacter bryophylli</name>
    <dbReference type="NCBI Taxonomy" id="1986537"/>
    <lineage>
        <taxon>Bacteria</taxon>
        <taxon>Pseudomonadati</taxon>
        <taxon>Pseudomonadota</taxon>
        <taxon>Gammaproteobacteria</taxon>
        <taxon>Pseudomonadales</taxon>
        <taxon>Pseudomonadaceae</taxon>
        <taxon>Azotobacter</taxon>
    </lineage>
</organism>
<feature type="compositionally biased region" description="Basic and acidic residues" evidence="1">
    <location>
        <begin position="139"/>
        <end position="148"/>
    </location>
</feature>
<feature type="chain" id="PRO_5046044694" description="Lipoprotein" evidence="2">
    <location>
        <begin position="16"/>
        <end position="173"/>
    </location>
</feature>
<evidence type="ECO:0008006" key="5">
    <source>
        <dbReference type="Google" id="ProtNLM"/>
    </source>
</evidence>
<gene>
    <name evidence="3" type="ORF">ACFOJE_19885</name>
</gene>
<evidence type="ECO:0000256" key="1">
    <source>
        <dbReference type="SAM" id="MobiDB-lite"/>
    </source>
</evidence>
<dbReference type="PROSITE" id="PS51257">
    <property type="entry name" value="PROKAR_LIPOPROTEIN"/>
    <property type="match status" value="1"/>
</dbReference>
<feature type="signal peptide" evidence="2">
    <location>
        <begin position="1"/>
        <end position="15"/>
    </location>
</feature>
<dbReference type="Proteomes" id="UP001595457">
    <property type="component" value="Unassembled WGS sequence"/>
</dbReference>
<sequence length="173" mass="18451">MKRLVALALSSGLLAGCTGTSPIPVDIARKAPAERVSGGPDGQARITVVRDAGLWTSFCPASLYIDGDRIARLEAEEKVTVGVRAGDPVLVRAAQDGGGLCAWLPSSRSLETRLEPGQHRFYRISFARSGRVDLQEDSLWPRRERASDTSRPGPATLISGADRTSPANSVINK</sequence>
<name>A0ABV7AXZ8_9GAMM</name>
<keyword evidence="2" id="KW-0732">Signal</keyword>
<keyword evidence="4" id="KW-1185">Reference proteome</keyword>
<protein>
    <recommendedName>
        <fullName evidence="5">Lipoprotein</fullName>
    </recommendedName>
</protein>
<dbReference type="RefSeq" id="WP_377816678.1">
    <property type="nucleotide sequence ID" value="NZ_JBHRSJ010000035.1"/>
</dbReference>
<accession>A0ABV7AXZ8</accession>
<evidence type="ECO:0000313" key="4">
    <source>
        <dbReference type="Proteomes" id="UP001595457"/>
    </source>
</evidence>
<evidence type="ECO:0000313" key="3">
    <source>
        <dbReference type="EMBL" id="MFC2974459.1"/>
    </source>
</evidence>
<dbReference type="EMBL" id="JBHRSJ010000035">
    <property type="protein sequence ID" value="MFC2974459.1"/>
    <property type="molecule type" value="Genomic_DNA"/>
</dbReference>
<proteinExistence type="predicted"/>
<reference evidence="4" key="1">
    <citation type="journal article" date="2019" name="Int. J. Syst. Evol. Microbiol.">
        <title>The Global Catalogue of Microorganisms (GCM) 10K type strain sequencing project: providing services to taxonomists for standard genome sequencing and annotation.</title>
        <authorList>
            <consortium name="The Broad Institute Genomics Platform"/>
            <consortium name="The Broad Institute Genome Sequencing Center for Infectious Disease"/>
            <person name="Wu L."/>
            <person name="Ma J."/>
        </authorList>
    </citation>
    <scope>NUCLEOTIDE SEQUENCE [LARGE SCALE GENOMIC DNA]</scope>
    <source>
        <strain evidence="4">KCTC 62195</strain>
    </source>
</reference>
<feature type="region of interest" description="Disordered" evidence="1">
    <location>
        <begin position="139"/>
        <end position="173"/>
    </location>
</feature>
<comment type="caution">
    <text evidence="3">The sequence shown here is derived from an EMBL/GenBank/DDBJ whole genome shotgun (WGS) entry which is preliminary data.</text>
</comment>
<evidence type="ECO:0000256" key="2">
    <source>
        <dbReference type="SAM" id="SignalP"/>
    </source>
</evidence>